<organism evidence="8 9">
    <name type="scientific">Varroa destructor</name>
    <name type="common">Honeybee mite</name>
    <dbReference type="NCBI Taxonomy" id="109461"/>
    <lineage>
        <taxon>Eukaryota</taxon>
        <taxon>Metazoa</taxon>
        <taxon>Ecdysozoa</taxon>
        <taxon>Arthropoda</taxon>
        <taxon>Chelicerata</taxon>
        <taxon>Arachnida</taxon>
        <taxon>Acari</taxon>
        <taxon>Parasitiformes</taxon>
        <taxon>Mesostigmata</taxon>
        <taxon>Gamasina</taxon>
        <taxon>Dermanyssoidea</taxon>
        <taxon>Varroidae</taxon>
        <taxon>Varroa</taxon>
    </lineage>
</organism>
<evidence type="ECO:0000256" key="1">
    <source>
        <dbReference type="ARBA" id="ARBA00004123"/>
    </source>
</evidence>
<dbReference type="PANTHER" id="PTHR21539">
    <property type="entry name" value="SAGA-ASSOCIATED FACTOR 29"/>
    <property type="match status" value="1"/>
</dbReference>
<evidence type="ECO:0000259" key="7">
    <source>
        <dbReference type="PROSITE" id="PS51518"/>
    </source>
</evidence>
<evidence type="ECO:0000256" key="2">
    <source>
        <dbReference type="ARBA" id="ARBA00023015"/>
    </source>
</evidence>
<dbReference type="GO" id="GO:0005634">
    <property type="term" value="C:nucleus"/>
    <property type="evidence" value="ECO:0007669"/>
    <property type="project" value="UniProtKB-SubCell"/>
</dbReference>
<dbReference type="GeneID" id="111251558"/>
<dbReference type="GO" id="GO:0000124">
    <property type="term" value="C:SAGA complex"/>
    <property type="evidence" value="ECO:0007669"/>
    <property type="project" value="InterPro"/>
</dbReference>
<dbReference type="FunCoup" id="A0A7M7KAL2">
    <property type="interactions" value="478"/>
</dbReference>
<dbReference type="AlphaFoldDB" id="A0A7M7KAL2"/>
<evidence type="ECO:0000256" key="5">
    <source>
        <dbReference type="ARBA" id="ARBA00023242"/>
    </source>
</evidence>
<keyword evidence="2" id="KW-0805">Transcription regulation</keyword>
<evidence type="ECO:0000313" key="9">
    <source>
        <dbReference type="Proteomes" id="UP000594260"/>
    </source>
</evidence>
<dbReference type="OrthoDB" id="10265994at2759"/>
<dbReference type="OMA" id="EPTYIAK"/>
<evidence type="ECO:0000313" key="8">
    <source>
        <dbReference type="EnsemblMetazoa" id="XP_022663967"/>
    </source>
</evidence>
<comment type="subcellular location">
    <subcellularLocation>
        <location evidence="1">Nucleus</location>
    </subcellularLocation>
</comment>
<reference evidence="8" key="1">
    <citation type="submission" date="2021-01" db="UniProtKB">
        <authorList>
            <consortium name="EnsemblMetazoa"/>
        </authorList>
    </citation>
    <scope>IDENTIFICATION</scope>
</reference>
<keyword evidence="4" id="KW-0804">Transcription</keyword>
<keyword evidence="5" id="KW-0539">Nucleus</keyword>
<dbReference type="EnsemblMetazoa" id="XM_022808232">
    <property type="protein sequence ID" value="XP_022663967"/>
    <property type="gene ID" value="LOC111251558"/>
</dbReference>
<keyword evidence="9" id="KW-1185">Reference proteome</keyword>
<evidence type="ECO:0000256" key="4">
    <source>
        <dbReference type="ARBA" id="ARBA00023163"/>
    </source>
</evidence>
<dbReference type="Proteomes" id="UP000594260">
    <property type="component" value="Unplaced"/>
</dbReference>
<dbReference type="GO" id="GO:0140672">
    <property type="term" value="C:ATAC complex"/>
    <property type="evidence" value="ECO:0007669"/>
    <property type="project" value="UniProtKB-ARBA"/>
</dbReference>
<dbReference type="FunFam" id="2.30.30.140:FF:000029">
    <property type="entry name" value="SAGA-associated factor 29 homolog"/>
    <property type="match status" value="1"/>
</dbReference>
<dbReference type="InterPro" id="IPR037802">
    <property type="entry name" value="SGF29"/>
</dbReference>
<proteinExistence type="predicted"/>
<keyword evidence="3" id="KW-0175">Coiled coil</keyword>
<dbReference type="PANTHER" id="PTHR21539:SF0">
    <property type="entry name" value="SAGA-ASSOCIATED FACTOR 29"/>
    <property type="match status" value="1"/>
</dbReference>
<accession>A0A7M7KAL2</accession>
<evidence type="ECO:0000256" key="6">
    <source>
        <dbReference type="SAM" id="MobiDB-lite"/>
    </source>
</evidence>
<dbReference type="InterPro" id="IPR047288">
    <property type="entry name" value="Tudor_SGF29_rpt1"/>
</dbReference>
<dbReference type="Gene3D" id="2.30.30.140">
    <property type="match status" value="2"/>
</dbReference>
<name>A0A7M7KAL2_VARDE</name>
<dbReference type="PROSITE" id="PS51518">
    <property type="entry name" value="SGF29_C"/>
    <property type="match status" value="1"/>
</dbReference>
<dbReference type="Pfam" id="PF07039">
    <property type="entry name" value="SGF29_Tudor"/>
    <property type="match status" value="1"/>
</dbReference>
<dbReference type="CTD" id="112869"/>
<dbReference type="KEGG" id="vde:111251558"/>
<sequence length="304" mass="33924">MNRPGVPLDPLPLGAGTGGPFSGDRLQELSALLGQVASRRAQSQRGVEAVIKARERALLEKKISSSTKSKLKGCYRGAIEDCEQEENSLRKSLSLIQDIQTASWAKRSTQRADRPQGALRRGAQMQLLRMWAMQLPLWVPSNSEKPPPLCGAIPAEPNYVAKVEDMVAALVKNTDSGEGTEEDENWILAKVSHYNPTSCKYEVDDIDVEGRERHLVSRRRVIPLPLLRANPITHPEAIFPKGTLVNALYPQTTCFYRALVDEIPLGPQEEYSVLFEDTNYPEGYSPAMHVAQRYVICCKDQRKK</sequence>
<dbReference type="InParanoid" id="A0A7M7KAL2"/>
<protein>
    <recommendedName>
        <fullName evidence="7">SGF29 C-terminal domain-containing protein</fullName>
    </recommendedName>
</protein>
<dbReference type="FunFam" id="2.30.30.140:FF:000026">
    <property type="entry name" value="SAGA-associated factor 29 homolog"/>
    <property type="match status" value="1"/>
</dbReference>
<dbReference type="CDD" id="cd20393">
    <property type="entry name" value="Tudor_SGF29_rpt1"/>
    <property type="match status" value="1"/>
</dbReference>
<feature type="domain" description="SGF29 C-terminal" evidence="7">
    <location>
        <begin position="157"/>
        <end position="304"/>
    </location>
</feature>
<dbReference type="RefSeq" id="XP_022663967.1">
    <property type="nucleotide sequence ID" value="XM_022808232.1"/>
</dbReference>
<dbReference type="CDD" id="cd20394">
    <property type="entry name" value="Tudor_SGF29_rpt2"/>
    <property type="match status" value="1"/>
</dbReference>
<dbReference type="InterPro" id="IPR047287">
    <property type="entry name" value="Tudor_SGF29_rpt2"/>
</dbReference>
<dbReference type="InterPro" id="IPR010750">
    <property type="entry name" value="SGF29_tudor-like_dom"/>
</dbReference>
<feature type="region of interest" description="Disordered" evidence="6">
    <location>
        <begin position="1"/>
        <end position="21"/>
    </location>
</feature>
<evidence type="ECO:0000256" key="3">
    <source>
        <dbReference type="ARBA" id="ARBA00023054"/>
    </source>
</evidence>